<name>A0A9Q0LKJ7_ANAIG</name>
<proteinExistence type="predicted"/>
<reference evidence="1" key="1">
    <citation type="submission" date="2022-10" db="EMBL/GenBank/DDBJ databases">
        <title>Novel sulphate-reducing endosymbionts in the free-living metamonad Anaeramoeba.</title>
        <authorList>
            <person name="Jerlstrom-Hultqvist J."/>
            <person name="Cepicka I."/>
            <person name="Gallot-Lavallee L."/>
            <person name="Salas-Leiva D."/>
            <person name="Curtis B.A."/>
            <person name="Zahonova K."/>
            <person name="Pipaliya S."/>
            <person name="Dacks J."/>
            <person name="Roger A.J."/>
        </authorList>
    </citation>
    <scope>NUCLEOTIDE SEQUENCE</scope>
    <source>
        <strain evidence="1">BMAN</strain>
    </source>
</reference>
<protein>
    <submittedName>
        <fullName evidence="1">Uncharacterized protein</fullName>
    </submittedName>
</protein>
<sequence>MILIYLNENEKDFIIERKEKQYKFPKLILIMRSELYRGMFLSVTNDTSNKVTDYSELISAWDKNSYKISVTTVTYYSSYYSPDCRNEAHSGSFNADVCYPVIDHDISSFQFDSYGYIYQYDSYDCTGSETSDHISPGECINLPDSGNLGSTFSVLLSLVFFLFSFFF</sequence>
<evidence type="ECO:0000313" key="2">
    <source>
        <dbReference type="Proteomes" id="UP001149090"/>
    </source>
</evidence>
<accession>A0A9Q0LKJ7</accession>
<evidence type="ECO:0000313" key="1">
    <source>
        <dbReference type="EMBL" id="KAJ5073103.1"/>
    </source>
</evidence>
<dbReference type="EMBL" id="JAPDFW010000077">
    <property type="protein sequence ID" value="KAJ5073103.1"/>
    <property type="molecule type" value="Genomic_DNA"/>
</dbReference>
<gene>
    <name evidence="1" type="ORF">M0811_09058</name>
</gene>
<organism evidence="1 2">
    <name type="scientific">Anaeramoeba ignava</name>
    <name type="common">Anaerobic marine amoeba</name>
    <dbReference type="NCBI Taxonomy" id="1746090"/>
    <lineage>
        <taxon>Eukaryota</taxon>
        <taxon>Metamonada</taxon>
        <taxon>Anaeramoebidae</taxon>
        <taxon>Anaeramoeba</taxon>
    </lineage>
</organism>
<keyword evidence="2" id="KW-1185">Reference proteome</keyword>
<dbReference type="Proteomes" id="UP001149090">
    <property type="component" value="Unassembled WGS sequence"/>
</dbReference>
<comment type="caution">
    <text evidence="1">The sequence shown here is derived from an EMBL/GenBank/DDBJ whole genome shotgun (WGS) entry which is preliminary data.</text>
</comment>
<dbReference type="AlphaFoldDB" id="A0A9Q0LKJ7"/>